<proteinExistence type="predicted"/>
<name>A0ABV0PR11_9TELE</name>
<keyword evidence="2" id="KW-1185">Reference proteome</keyword>
<organism evidence="1 2">
    <name type="scientific">Goodea atripinnis</name>
    <dbReference type="NCBI Taxonomy" id="208336"/>
    <lineage>
        <taxon>Eukaryota</taxon>
        <taxon>Metazoa</taxon>
        <taxon>Chordata</taxon>
        <taxon>Craniata</taxon>
        <taxon>Vertebrata</taxon>
        <taxon>Euteleostomi</taxon>
        <taxon>Actinopterygii</taxon>
        <taxon>Neopterygii</taxon>
        <taxon>Teleostei</taxon>
        <taxon>Neoteleostei</taxon>
        <taxon>Acanthomorphata</taxon>
        <taxon>Ovalentaria</taxon>
        <taxon>Atherinomorphae</taxon>
        <taxon>Cyprinodontiformes</taxon>
        <taxon>Goodeidae</taxon>
        <taxon>Goodea</taxon>
    </lineage>
</organism>
<dbReference type="PANTHER" id="PTHR14375">
    <property type="entry name" value="SIMILAR TO RIKEN CDNA 4931414P19"/>
    <property type="match status" value="1"/>
</dbReference>
<gene>
    <name evidence="1" type="ORF">GOODEAATRI_022245</name>
</gene>
<dbReference type="PANTHER" id="PTHR14375:SF2">
    <property type="entry name" value="SIMILAR TO RIKEN CDNA 4931414P19"/>
    <property type="match status" value="1"/>
</dbReference>
<comment type="caution">
    <text evidence="1">The sequence shown here is derived from an EMBL/GenBank/DDBJ whole genome shotgun (WGS) entry which is preliminary data.</text>
</comment>
<reference evidence="1 2" key="1">
    <citation type="submission" date="2021-06" db="EMBL/GenBank/DDBJ databases">
        <authorList>
            <person name="Palmer J.M."/>
        </authorList>
    </citation>
    <scope>NUCLEOTIDE SEQUENCE [LARGE SCALE GENOMIC DNA]</scope>
    <source>
        <strain evidence="1 2">GA_2019</strain>
        <tissue evidence="1">Muscle</tissue>
    </source>
</reference>
<dbReference type="EMBL" id="JAHRIO010082221">
    <property type="protein sequence ID" value="MEQ2185841.1"/>
    <property type="molecule type" value="Genomic_DNA"/>
</dbReference>
<dbReference type="Proteomes" id="UP001476798">
    <property type="component" value="Unassembled WGS sequence"/>
</dbReference>
<sequence>MAVTAAISQAIEDQQEFEHDIIHRACRRYYEHCKRDHRQIEENKIKQDRRLKALNNRRHRLLNAGKEVARKLLSAEDLLYMEGMVAALMSDEETDEEDTTVWKVSPPTWRADKLTDMIKKCQGALEERFTYNSRLVHHRVTSGVVSLREVPNGINPMYLKGI</sequence>
<dbReference type="Pfam" id="PF15394">
    <property type="entry name" value="DUF4616"/>
    <property type="match status" value="1"/>
</dbReference>
<evidence type="ECO:0000313" key="2">
    <source>
        <dbReference type="Proteomes" id="UP001476798"/>
    </source>
</evidence>
<dbReference type="InterPro" id="IPR028101">
    <property type="entry name" value="DUF4616"/>
</dbReference>
<accession>A0ABV0PR11</accession>
<evidence type="ECO:0000313" key="1">
    <source>
        <dbReference type="EMBL" id="MEQ2185841.1"/>
    </source>
</evidence>
<protein>
    <submittedName>
        <fullName evidence="1">Uncharacterized protein</fullName>
    </submittedName>
</protein>